<sequence>MTKRISARQNRMKLGENSALIKECNDLRRDNYTLRRENDHIKQNVKDLEGVIARITEQSSMAASESQASVSVGGSSQHSHQRRKGKRSPDNRSRISKGRPLASSAKRGPQGFMEGSIQFTSSMPSLHSNQQPHQIGANSFRGSLREGAVGMQGQQGTGRLVLGSAMGIQKVSTQEHDIDRMVVELEQKGREMEMQKIEIAKLRDIIKQTSAQSGSKPFETKYYGLGPESSGHLVGERPDSGMRSQTVPEITGSRRQSQQW</sequence>
<evidence type="ECO:0000313" key="2">
    <source>
        <dbReference type="EMBL" id="CAE0643447.1"/>
    </source>
</evidence>
<dbReference type="AlphaFoldDB" id="A0A7S4DDM6"/>
<feature type="compositionally biased region" description="Low complexity" evidence="1">
    <location>
        <begin position="59"/>
        <end position="78"/>
    </location>
</feature>
<reference evidence="2" key="1">
    <citation type="submission" date="2021-01" db="EMBL/GenBank/DDBJ databases">
        <authorList>
            <person name="Corre E."/>
            <person name="Pelletier E."/>
            <person name="Niang G."/>
            <person name="Scheremetjew M."/>
            <person name="Finn R."/>
            <person name="Kale V."/>
            <person name="Holt S."/>
            <person name="Cochrane G."/>
            <person name="Meng A."/>
            <person name="Brown T."/>
            <person name="Cohen L."/>
        </authorList>
    </citation>
    <scope>NUCLEOTIDE SEQUENCE</scope>
    <source>
        <strain evidence="2">CCMP3107</strain>
    </source>
</reference>
<protein>
    <submittedName>
        <fullName evidence="2">Uncharacterized protein</fullName>
    </submittedName>
</protein>
<evidence type="ECO:0000256" key="1">
    <source>
        <dbReference type="SAM" id="MobiDB-lite"/>
    </source>
</evidence>
<feature type="compositionally biased region" description="Polar residues" evidence="1">
    <location>
        <begin position="242"/>
        <end position="260"/>
    </location>
</feature>
<name>A0A7S4DDM6_HETAK</name>
<proteinExistence type="predicted"/>
<feature type="region of interest" description="Disordered" evidence="1">
    <location>
        <begin position="59"/>
        <end position="117"/>
    </location>
</feature>
<dbReference type="EMBL" id="HBIU01049796">
    <property type="protein sequence ID" value="CAE0643447.1"/>
    <property type="molecule type" value="Transcribed_RNA"/>
</dbReference>
<organism evidence="2">
    <name type="scientific">Heterosigma akashiwo</name>
    <name type="common">Chromophytic alga</name>
    <name type="synonym">Heterosigma carterae</name>
    <dbReference type="NCBI Taxonomy" id="2829"/>
    <lineage>
        <taxon>Eukaryota</taxon>
        <taxon>Sar</taxon>
        <taxon>Stramenopiles</taxon>
        <taxon>Ochrophyta</taxon>
        <taxon>Raphidophyceae</taxon>
        <taxon>Chattonellales</taxon>
        <taxon>Chattonellaceae</taxon>
        <taxon>Heterosigma</taxon>
    </lineage>
</organism>
<gene>
    <name evidence="2" type="ORF">HAKA00212_LOCUS22113</name>
</gene>
<feature type="region of interest" description="Disordered" evidence="1">
    <location>
        <begin position="217"/>
        <end position="260"/>
    </location>
</feature>
<accession>A0A7S4DDM6</accession>